<feature type="region of interest" description="Disordered" evidence="15">
    <location>
        <begin position="1020"/>
        <end position="1077"/>
    </location>
</feature>
<reference evidence="19" key="2">
    <citation type="journal article" date="2023" name="BMC Genomics">
        <title>Pest status, molecular evolution, and epigenetic factors derived from the genome assembly of Frankliniella fusca, a thysanopteran phytovirus vector.</title>
        <authorList>
            <person name="Catto M.A."/>
            <person name="Labadie P.E."/>
            <person name="Jacobson A.L."/>
            <person name="Kennedy G.G."/>
            <person name="Srinivasan R."/>
            <person name="Hunt B.G."/>
        </authorList>
    </citation>
    <scope>NUCLEOTIDE SEQUENCE</scope>
    <source>
        <strain evidence="19">PL_HMW_Pooled</strain>
    </source>
</reference>
<feature type="region of interest" description="Disordered" evidence="15">
    <location>
        <begin position="1190"/>
        <end position="1228"/>
    </location>
</feature>
<dbReference type="Gene3D" id="2.10.220.10">
    <property type="entry name" value="Hormone Receptor, Insulin-like Growth Factor Receptor 1, Chain A, domain 2"/>
    <property type="match status" value="1"/>
</dbReference>
<evidence type="ECO:0000256" key="2">
    <source>
        <dbReference type="ARBA" id="ARBA00011902"/>
    </source>
</evidence>
<feature type="region of interest" description="Disordered" evidence="15">
    <location>
        <begin position="1240"/>
        <end position="1262"/>
    </location>
</feature>
<evidence type="ECO:0000256" key="11">
    <source>
        <dbReference type="ARBA" id="ARBA00023137"/>
    </source>
</evidence>
<dbReference type="EMBL" id="JAHWGI010000055">
    <property type="protein sequence ID" value="KAK3908340.1"/>
    <property type="molecule type" value="Genomic_DNA"/>
</dbReference>
<keyword evidence="7" id="KW-0418">Kinase</keyword>
<dbReference type="SUPFAM" id="SSF52058">
    <property type="entry name" value="L domain-like"/>
    <property type="match status" value="2"/>
</dbReference>
<evidence type="ECO:0000313" key="20">
    <source>
        <dbReference type="Proteomes" id="UP001219518"/>
    </source>
</evidence>
<dbReference type="Gene3D" id="2.60.40.10">
    <property type="entry name" value="Immunoglobulins"/>
    <property type="match status" value="3"/>
</dbReference>
<keyword evidence="10 16" id="KW-0472">Membrane</keyword>
<dbReference type="GO" id="GO:0005524">
    <property type="term" value="F:ATP binding"/>
    <property type="evidence" value="ECO:0007669"/>
    <property type="project" value="UniProtKB-KW"/>
</dbReference>
<evidence type="ECO:0000256" key="12">
    <source>
        <dbReference type="ARBA" id="ARBA00023170"/>
    </source>
</evidence>
<organism evidence="19 20">
    <name type="scientific">Frankliniella fusca</name>
    <dbReference type="NCBI Taxonomy" id="407009"/>
    <lineage>
        <taxon>Eukaryota</taxon>
        <taxon>Metazoa</taxon>
        <taxon>Ecdysozoa</taxon>
        <taxon>Arthropoda</taxon>
        <taxon>Hexapoda</taxon>
        <taxon>Insecta</taxon>
        <taxon>Pterygota</taxon>
        <taxon>Neoptera</taxon>
        <taxon>Paraneoptera</taxon>
        <taxon>Thysanoptera</taxon>
        <taxon>Terebrantia</taxon>
        <taxon>Thripoidea</taxon>
        <taxon>Thripidae</taxon>
        <taxon>Frankliniella</taxon>
    </lineage>
</organism>
<evidence type="ECO:0000256" key="15">
    <source>
        <dbReference type="SAM" id="MobiDB-lite"/>
    </source>
</evidence>
<feature type="transmembrane region" description="Helical" evidence="16">
    <location>
        <begin position="1085"/>
        <end position="1103"/>
    </location>
</feature>
<accession>A0AAE1GUY5</accession>
<dbReference type="PANTHER" id="PTHR46957">
    <property type="entry name" value="CYTOKINE RECEPTOR"/>
    <property type="match status" value="1"/>
</dbReference>
<dbReference type="InterPro" id="IPR036116">
    <property type="entry name" value="FN3_sf"/>
</dbReference>
<name>A0AAE1GUY5_9NEOP</name>
<dbReference type="GO" id="GO:0016020">
    <property type="term" value="C:membrane"/>
    <property type="evidence" value="ECO:0007669"/>
    <property type="project" value="UniProtKB-SubCell"/>
</dbReference>
<evidence type="ECO:0000256" key="3">
    <source>
        <dbReference type="ARBA" id="ARBA00022553"/>
    </source>
</evidence>
<evidence type="ECO:0000256" key="6">
    <source>
        <dbReference type="ARBA" id="ARBA00022741"/>
    </source>
</evidence>
<dbReference type="EC" id="2.7.10.1" evidence="2"/>
<dbReference type="InterPro" id="IPR000494">
    <property type="entry name" value="Rcpt_L-dom"/>
</dbReference>
<dbReference type="InterPro" id="IPR013783">
    <property type="entry name" value="Ig-like_fold"/>
</dbReference>
<feature type="compositionally biased region" description="Basic and acidic residues" evidence="15">
    <location>
        <begin position="1194"/>
        <end position="1206"/>
    </location>
</feature>
<evidence type="ECO:0000256" key="4">
    <source>
        <dbReference type="ARBA" id="ARBA00022679"/>
    </source>
</evidence>
<evidence type="ECO:0000256" key="5">
    <source>
        <dbReference type="ARBA" id="ARBA00022692"/>
    </source>
</evidence>
<feature type="compositionally biased region" description="Polar residues" evidence="15">
    <location>
        <begin position="1343"/>
        <end position="1356"/>
    </location>
</feature>
<dbReference type="InterPro" id="IPR006211">
    <property type="entry name" value="Furin-like_Cys-rich_dom"/>
</dbReference>
<dbReference type="InterPro" id="IPR009030">
    <property type="entry name" value="Growth_fac_rcpt_cys_sf"/>
</dbReference>
<dbReference type="InterPro" id="IPR050713">
    <property type="entry name" value="RTP_Phos/Ushers"/>
</dbReference>
<feature type="compositionally biased region" description="Basic and acidic residues" evidence="15">
    <location>
        <begin position="1360"/>
        <end position="1374"/>
    </location>
</feature>
<feature type="compositionally biased region" description="Low complexity" evidence="15">
    <location>
        <begin position="1212"/>
        <end position="1223"/>
    </location>
</feature>
<dbReference type="InterPro" id="IPR003961">
    <property type="entry name" value="FN3_dom"/>
</dbReference>
<dbReference type="Gene3D" id="3.80.20.20">
    <property type="entry name" value="Receptor L-domain"/>
    <property type="match status" value="2"/>
</dbReference>
<keyword evidence="13" id="KW-0325">Glycoprotein</keyword>
<keyword evidence="20" id="KW-1185">Reference proteome</keyword>
<keyword evidence="6" id="KW-0547">Nucleotide-binding</keyword>
<evidence type="ECO:0000256" key="10">
    <source>
        <dbReference type="ARBA" id="ARBA00023136"/>
    </source>
</evidence>
<evidence type="ECO:0000256" key="8">
    <source>
        <dbReference type="ARBA" id="ARBA00022840"/>
    </source>
</evidence>
<keyword evidence="12 19" id="KW-0675">Receptor</keyword>
<dbReference type="GO" id="GO:0004714">
    <property type="term" value="F:transmembrane receptor protein tyrosine kinase activity"/>
    <property type="evidence" value="ECO:0007669"/>
    <property type="project" value="UniProtKB-EC"/>
</dbReference>
<feature type="region of interest" description="Disordered" evidence="15">
    <location>
        <begin position="1335"/>
        <end position="1374"/>
    </location>
</feature>
<feature type="compositionally biased region" description="Gly residues" evidence="15">
    <location>
        <begin position="1047"/>
        <end position="1056"/>
    </location>
</feature>
<feature type="domain" description="Fibronectin type-III" evidence="18">
    <location>
        <begin position="910"/>
        <end position="1020"/>
    </location>
</feature>
<dbReference type="CDD" id="cd00063">
    <property type="entry name" value="FN3"/>
    <property type="match status" value="1"/>
</dbReference>
<evidence type="ECO:0000256" key="14">
    <source>
        <dbReference type="ARBA" id="ARBA00051243"/>
    </source>
</evidence>
<keyword evidence="8" id="KW-0067">ATP-binding</keyword>
<keyword evidence="17" id="KW-0732">Signal</keyword>
<sequence>MWIPKSPLGWSVPARRAGHWLWLSLVLVALALSARAPVLAEPMINGPAPNSTARAPAPAPVLRSICSNMDIRNRPRELEKLRGCVVVEGNLSVVLMDNRQPGDFAPYSFPDLREVTGYVLFAKVSGLQSLGQLFPNLTLVRGTQLVGSNYSLVVFQMPDLVELGLSSLELVQRGAVRVDSNPMLCHADTLDWDALAPNAATKSYVAANRPARECERCRCPSGQCWGPGRCRVPRPGAPKAPSGEDCNRNCVIGCNGTSALDCVACAGAQEGLECVDSCHPGRLLFQRRRCVSVDWCADHHSGGVDGVEHKGECIMECPEGTTREVLEKKDRGKKKYKEAADKEAKVKEKKKEICKPCVGPCRTECPGAAIRSPRDALQLLKGCTVIKGTLEIEIPHGGEEVEKALEPALGNIEVITGSLVVSRSRPLSSLRFLRSLREVRGLDSNKGLTVFINDNDNLQSLFDWDERSRSRTLSIAPHAQVTFYYNPRLCPQEIDKFARWTNLTKGQMINNFNGFNNPCGAWDLSVGVGPRGPESVVLRWRISVPGPDVTAGEVLAYAVYVTRAVRRNVTEYAGSIFCRYQPSDGDLDDGSPFGWMVVDVRFTRGEPEVSTLVPRLQPATLYAYYIKTYTVTANVNSQIRYFRTRPARPSPPSAVRAAAVRPMAGSLLVEWRPPARAQGAVSHYIVTGELRDQDDRRQLAARDYCEHPATAPSPAEALTWDEARRRLRGEGSAAGWSSSSRCCCSDCCRIPLDEEQCERLFKGAEDVLDACGLRVDNRSLDRCEHVLYNVVSENMNRAAESFFPSGPKFPGSSRDQGRSGVNLSEEWDHESRKRRFVRIEGSAATGTLVEALVPYGLYAISVHACASPGRDEGDADDDRDDVVAGPLDGSELTMSCSAASVTAARSLPAADADVVAAANATLQGESLLVSWAEPARPNGELVSYQVRYRDRHKYEANEQCVTPQSHRRHGGRVPIPLRSAVTQDDQGPSAAKRFVVEVRATSLAGPGRWVQVQVLAGGEGKGSAAVPAADDTGGGPDEKSTTAPPARGGGGGGSSGGEEDASPVHGDADATAGPGRSSRSAAQTVVALLLLLLGLLAVALFYLRRRAARHRLGLRDDMDRRRLVSSDLTDCWDLPDEPDRERDHGWPPNVHFDPDQNRVSFEPLPADLGVPGSGTGRAWQRWSGCAPQVYPELPARDQDHDGDESTRPSAPPLQQQQRPAPAQCTQWHLSNPFHPEYRAAEEPEMSTRTGGAAEAPHSQTEAQISNSFASIDDGVAPYEREALLFEPVPPKARERGESSGQTEDVGGASTLSLLLDRDVTLSGFADGEVNRIADQVNEGMHKSPSTDSFTSINLSDSEQDSSKLLRCQSRDKLD</sequence>
<proteinExistence type="predicted"/>
<keyword evidence="5 16" id="KW-0812">Transmembrane</keyword>
<comment type="catalytic activity">
    <reaction evidence="14">
        <text>L-tyrosyl-[protein] + ATP = O-phospho-L-tyrosyl-[protein] + ADP + H(+)</text>
        <dbReference type="Rhea" id="RHEA:10596"/>
        <dbReference type="Rhea" id="RHEA-COMP:10136"/>
        <dbReference type="Rhea" id="RHEA-COMP:20101"/>
        <dbReference type="ChEBI" id="CHEBI:15378"/>
        <dbReference type="ChEBI" id="CHEBI:30616"/>
        <dbReference type="ChEBI" id="CHEBI:46858"/>
        <dbReference type="ChEBI" id="CHEBI:61978"/>
        <dbReference type="ChEBI" id="CHEBI:456216"/>
        <dbReference type="EC" id="2.7.10.1"/>
    </reaction>
</comment>
<dbReference type="InterPro" id="IPR036941">
    <property type="entry name" value="Rcpt_L-dom_sf"/>
</dbReference>
<evidence type="ECO:0000256" key="17">
    <source>
        <dbReference type="SAM" id="SignalP"/>
    </source>
</evidence>
<dbReference type="Proteomes" id="UP001219518">
    <property type="component" value="Unassembled WGS sequence"/>
</dbReference>
<evidence type="ECO:0000259" key="18">
    <source>
        <dbReference type="PROSITE" id="PS50853"/>
    </source>
</evidence>
<dbReference type="PROSITE" id="PS50853">
    <property type="entry name" value="FN3"/>
    <property type="match status" value="1"/>
</dbReference>
<feature type="region of interest" description="Disordered" evidence="15">
    <location>
        <begin position="806"/>
        <end position="825"/>
    </location>
</feature>
<keyword evidence="3" id="KW-0597">Phosphoprotein</keyword>
<dbReference type="PANTHER" id="PTHR46957:SF3">
    <property type="entry name" value="CYTOKINE RECEPTOR"/>
    <property type="match status" value="1"/>
</dbReference>
<feature type="region of interest" description="Disordered" evidence="15">
    <location>
        <begin position="1285"/>
        <end position="1308"/>
    </location>
</feature>
<dbReference type="SUPFAM" id="SSF57184">
    <property type="entry name" value="Growth factor receptor domain"/>
    <property type="match status" value="1"/>
</dbReference>
<gene>
    <name evidence="19" type="ORF">KUF71_018833</name>
</gene>
<keyword evidence="11" id="KW-0829">Tyrosine-protein kinase</keyword>
<reference evidence="19" key="1">
    <citation type="submission" date="2021-07" db="EMBL/GenBank/DDBJ databases">
        <authorList>
            <person name="Catto M.A."/>
            <person name="Jacobson A."/>
            <person name="Kennedy G."/>
            <person name="Labadie P."/>
            <person name="Hunt B.G."/>
            <person name="Srinivasan R."/>
        </authorList>
    </citation>
    <scope>NUCLEOTIDE SEQUENCE</scope>
    <source>
        <strain evidence="19">PL_HMW_Pooled</strain>
        <tissue evidence="19">Head</tissue>
    </source>
</reference>
<evidence type="ECO:0000256" key="1">
    <source>
        <dbReference type="ARBA" id="ARBA00004479"/>
    </source>
</evidence>
<feature type="region of interest" description="Disordered" evidence="15">
    <location>
        <begin position="1135"/>
        <end position="1156"/>
    </location>
</feature>
<evidence type="ECO:0000313" key="19">
    <source>
        <dbReference type="EMBL" id="KAK3908340.1"/>
    </source>
</evidence>
<comment type="caution">
    <text evidence="19">The sequence shown here is derived from an EMBL/GenBank/DDBJ whole genome shotgun (WGS) entry which is preliminary data.</text>
</comment>
<dbReference type="Pfam" id="PF01030">
    <property type="entry name" value="Recep_L_domain"/>
    <property type="match status" value="2"/>
</dbReference>
<feature type="signal peptide" evidence="17">
    <location>
        <begin position="1"/>
        <end position="40"/>
    </location>
</feature>
<protein>
    <recommendedName>
        <fullName evidence="2">receptor protein-tyrosine kinase</fullName>
        <ecNumber evidence="2">2.7.10.1</ecNumber>
    </recommendedName>
</protein>
<dbReference type="SUPFAM" id="SSF49265">
    <property type="entry name" value="Fibronectin type III"/>
    <property type="match status" value="2"/>
</dbReference>
<dbReference type="Pfam" id="PF00757">
    <property type="entry name" value="Furin-like"/>
    <property type="match status" value="1"/>
</dbReference>
<evidence type="ECO:0000256" key="7">
    <source>
        <dbReference type="ARBA" id="ARBA00022777"/>
    </source>
</evidence>
<keyword evidence="4" id="KW-0808">Transferase</keyword>
<dbReference type="SMART" id="SM00060">
    <property type="entry name" value="FN3"/>
    <property type="match status" value="3"/>
</dbReference>
<evidence type="ECO:0000256" key="13">
    <source>
        <dbReference type="ARBA" id="ARBA00023180"/>
    </source>
</evidence>
<evidence type="ECO:0000256" key="9">
    <source>
        <dbReference type="ARBA" id="ARBA00022989"/>
    </source>
</evidence>
<feature type="chain" id="PRO_5042064598" description="receptor protein-tyrosine kinase" evidence="17">
    <location>
        <begin position="41"/>
        <end position="1374"/>
    </location>
</feature>
<comment type="subcellular location">
    <subcellularLocation>
        <location evidence="1">Membrane</location>
        <topology evidence="1">Single-pass type I membrane protein</topology>
    </subcellularLocation>
</comment>
<keyword evidence="9 16" id="KW-1133">Transmembrane helix</keyword>
<evidence type="ECO:0000256" key="16">
    <source>
        <dbReference type="SAM" id="Phobius"/>
    </source>
</evidence>